<accession>A0A369QLE8</accession>
<evidence type="ECO:0000313" key="1">
    <source>
        <dbReference type="EMBL" id="RDC64056.1"/>
    </source>
</evidence>
<evidence type="ECO:0000313" key="2">
    <source>
        <dbReference type="Proteomes" id="UP000253919"/>
    </source>
</evidence>
<dbReference type="GO" id="GO:0016491">
    <property type="term" value="F:oxidoreductase activity"/>
    <property type="evidence" value="ECO:0007669"/>
    <property type="project" value="UniProtKB-KW"/>
</dbReference>
<gene>
    <name evidence="1" type="ORF">AHMF7616_02666</name>
</gene>
<dbReference type="RefSeq" id="WP_233507520.1">
    <property type="nucleotide sequence ID" value="NZ_QASA01000001.1"/>
</dbReference>
<dbReference type="InterPro" id="IPR036291">
    <property type="entry name" value="NAD(P)-bd_dom_sf"/>
</dbReference>
<comment type="caution">
    <text evidence="1">The sequence shown here is derived from an EMBL/GenBank/DDBJ whole genome shotgun (WGS) entry which is preliminary data.</text>
</comment>
<dbReference type="SUPFAM" id="SSF51735">
    <property type="entry name" value="NAD(P)-binding Rossmann-fold domains"/>
    <property type="match status" value="1"/>
</dbReference>
<sequence>MRHPEYAFKPLHRMLSTAPKTAIIAGATGLVGSHCLNLLLQSNRYRKVISIGRKLLPLEHPKLEQKQVDFAILESYTHSLIADDIFCCLGTTIKKAGSQEKFYQVDYTYVVKLATITAANFASQFLVVSALGADANSRIFYNQVKGKMETAIKPLSFLGVHIFQPSLLLGQRSEKRLGEQVAQVIAKALPFVFIGPLRSYKPIAARSVAQAMLYAAAQDGAGISIYPNSRIATTAQLAESTAGQ</sequence>
<reference evidence="1 2" key="1">
    <citation type="submission" date="2018-04" db="EMBL/GenBank/DDBJ databases">
        <title>Adhaeribacter sp. HMF7616 genome sequencing and assembly.</title>
        <authorList>
            <person name="Kang H."/>
            <person name="Kang J."/>
            <person name="Cha I."/>
            <person name="Kim H."/>
            <person name="Joh K."/>
        </authorList>
    </citation>
    <scope>NUCLEOTIDE SEQUENCE [LARGE SCALE GENOMIC DNA]</scope>
    <source>
        <strain evidence="1 2">HMF7616</strain>
    </source>
</reference>
<dbReference type="Proteomes" id="UP000253919">
    <property type="component" value="Unassembled WGS sequence"/>
</dbReference>
<name>A0A369QLE8_9BACT</name>
<organism evidence="1 2">
    <name type="scientific">Adhaeribacter pallidiroseus</name>
    <dbReference type="NCBI Taxonomy" id="2072847"/>
    <lineage>
        <taxon>Bacteria</taxon>
        <taxon>Pseudomonadati</taxon>
        <taxon>Bacteroidota</taxon>
        <taxon>Cytophagia</taxon>
        <taxon>Cytophagales</taxon>
        <taxon>Hymenobacteraceae</taxon>
        <taxon>Adhaeribacter</taxon>
    </lineage>
</organism>
<dbReference type="PANTHER" id="PTHR14097:SF7">
    <property type="entry name" value="OXIDOREDUCTASE HTATIP2"/>
    <property type="match status" value="1"/>
</dbReference>
<dbReference type="CDD" id="cd05250">
    <property type="entry name" value="CC3_like_SDR_a"/>
    <property type="match status" value="1"/>
</dbReference>
<dbReference type="PANTHER" id="PTHR14097">
    <property type="entry name" value="OXIDOREDUCTASE HTATIP2"/>
    <property type="match status" value="1"/>
</dbReference>
<dbReference type="EC" id="1.1.1.-" evidence="1"/>
<dbReference type="EMBL" id="QASA01000001">
    <property type="protein sequence ID" value="RDC64056.1"/>
    <property type="molecule type" value="Genomic_DNA"/>
</dbReference>
<proteinExistence type="predicted"/>
<dbReference type="Gene3D" id="3.40.50.720">
    <property type="entry name" value="NAD(P)-binding Rossmann-like Domain"/>
    <property type="match status" value="1"/>
</dbReference>
<keyword evidence="1" id="KW-0560">Oxidoreductase</keyword>
<protein>
    <submittedName>
        <fullName evidence="1">Uncharacterized protein</fullName>
        <ecNumber evidence="1">1.1.1.-</ecNumber>
    </submittedName>
</protein>
<keyword evidence="2" id="KW-1185">Reference proteome</keyword>
<dbReference type="AlphaFoldDB" id="A0A369QLE8"/>